<dbReference type="Gene3D" id="3.30.420.10">
    <property type="entry name" value="Ribonuclease H-like superfamily/Ribonuclease H"/>
    <property type="match status" value="1"/>
</dbReference>
<reference evidence="1" key="1">
    <citation type="submission" date="2018-05" db="EMBL/GenBank/DDBJ databases">
        <authorList>
            <person name="Lanie J.A."/>
            <person name="Ng W.-L."/>
            <person name="Kazmierczak K.M."/>
            <person name="Andrzejewski T.M."/>
            <person name="Davidsen T.M."/>
            <person name="Wayne K.J."/>
            <person name="Tettelin H."/>
            <person name="Glass J.I."/>
            <person name="Rusch D."/>
            <person name="Podicherti R."/>
            <person name="Tsui H.-C.T."/>
            <person name="Winkler M.E."/>
        </authorList>
    </citation>
    <scope>NUCLEOTIDE SEQUENCE</scope>
</reference>
<organism evidence="1">
    <name type="scientific">marine metagenome</name>
    <dbReference type="NCBI Taxonomy" id="408172"/>
    <lineage>
        <taxon>unclassified sequences</taxon>
        <taxon>metagenomes</taxon>
        <taxon>ecological metagenomes</taxon>
    </lineage>
</organism>
<feature type="non-terminal residue" evidence="1">
    <location>
        <position position="1"/>
    </location>
</feature>
<evidence type="ECO:0000313" key="1">
    <source>
        <dbReference type="EMBL" id="SVE21327.1"/>
    </source>
</evidence>
<feature type="non-terminal residue" evidence="1">
    <location>
        <position position="60"/>
    </location>
</feature>
<dbReference type="GO" id="GO:0003676">
    <property type="term" value="F:nucleic acid binding"/>
    <property type="evidence" value="ECO:0007669"/>
    <property type="project" value="InterPro"/>
</dbReference>
<proteinExistence type="predicted"/>
<protein>
    <submittedName>
        <fullName evidence="1">Uncharacterized protein</fullName>
    </submittedName>
</protein>
<dbReference type="InterPro" id="IPR012337">
    <property type="entry name" value="RNaseH-like_sf"/>
</dbReference>
<accession>A0A383BMF9</accession>
<dbReference type="SUPFAM" id="SSF53098">
    <property type="entry name" value="Ribonuclease H-like"/>
    <property type="match status" value="1"/>
</dbReference>
<gene>
    <name evidence="1" type="ORF">METZ01_LOCUS474181</name>
</gene>
<dbReference type="EMBL" id="UINC01201820">
    <property type="protein sequence ID" value="SVE21327.1"/>
    <property type="molecule type" value="Genomic_DNA"/>
</dbReference>
<dbReference type="AlphaFoldDB" id="A0A383BMF9"/>
<name>A0A383BMF9_9ZZZZ</name>
<dbReference type="InterPro" id="IPR036397">
    <property type="entry name" value="RNaseH_sf"/>
</dbReference>
<sequence length="60" mass="6473">VHGISLEFLSGKPVFGDIQEAFLAFVTGAELIIHNAAFDLAFLDKELALGSANPVRMEEI</sequence>